<feature type="transmembrane region" description="Helical" evidence="7">
    <location>
        <begin position="52"/>
        <end position="79"/>
    </location>
</feature>
<sequence>MNNNSFIKYIRWIILATFLILITIQTYLHQVLGGGTSPSIHALCPYGGLESLYTVIFSGTFIQKIFIGTMTLLILTLLLSFIFRRSFCGTICPFGALQEFFGLLGKKIFRKRFTIPNKIDKPLRYLKYIVLLLTIIFAWKTAGLWVDPYDPWAAYGHISAGFSSLTSEYLVSLILLIVVLIGSMLYDRFFCKYLCPMGAVYGIISNFSPSKITRNKDKCINCNLCSKSCPVNIDVAHLDKVTSSECLGCQICVLSCPKKDALEYKTLGKALKPITVIILVVVIFFGGLFISKSTGLFDVLPKPVTADTKLNVEEIKGYMSLKDVSTGTGIEIKELYKKLEIPDSVPADTKLKDVKNYVTGFEVETAKEKLEGK</sequence>
<dbReference type="RefSeq" id="WP_264851795.1">
    <property type="nucleotide sequence ID" value="NZ_BRXR01000001.1"/>
</dbReference>
<dbReference type="InterPro" id="IPR017900">
    <property type="entry name" value="4Fe4S_Fe_S_CS"/>
</dbReference>
<name>A0ABQ5NB55_9CLOT</name>
<evidence type="ECO:0000256" key="1">
    <source>
        <dbReference type="ARBA" id="ARBA00004236"/>
    </source>
</evidence>
<organism evidence="9 10">
    <name type="scientific">Clostridium omnivorum</name>
    <dbReference type="NCBI Taxonomy" id="1604902"/>
    <lineage>
        <taxon>Bacteria</taxon>
        <taxon>Bacillati</taxon>
        <taxon>Bacillota</taxon>
        <taxon>Clostridia</taxon>
        <taxon>Eubacteriales</taxon>
        <taxon>Clostridiaceae</taxon>
        <taxon>Clostridium</taxon>
    </lineage>
</organism>
<gene>
    <name evidence="9" type="ORF">bsdE14_38980</name>
</gene>
<evidence type="ECO:0000256" key="4">
    <source>
        <dbReference type="ARBA" id="ARBA00023004"/>
    </source>
</evidence>
<comment type="subcellular location">
    <subcellularLocation>
        <location evidence="1">Cell membrane</location>
    </subcellularLocation>
</comment>
<evidence type="ECO:0000313" key="10">
    <source>
        <dbReference type="Proteomes" id="UP001208567"/>
    </source>
</evidence>
<dbReference type="PANTHER" id="PTHR30224:SF4">
    <property type="entry name" value="ELECTRON TRANSPORT PROTEIN YCCM-RELATED"/>
    <property type="match status" value="1"/>
</dbReference>
<dbReference type="EMBL" id="BRXR01000001">
    <property type="protein sequence ID" value="GLC32488.1"/>
    <property type="molecule type" value="Genomic_DNA"/>
</dbReference>
<keyword evidence="5" id="KW-0411">Iron-sulfur</keyword>
<reference evidence="9 10" key="1">
    <citation type="journal article" date="2024" name="Int. J. Syst. Evol. Microbiol.">
        <title>Clostridium omnivorum sp. nov., isolated from anoxic soil under the treatment of reductive soil disinfestation.</title>
        <authorList>
            <person name="Ueki A."/>
            <person name="Tonouchi A."/>
            <person name="Kaku N."/>
            <person name="Honma S."/>
            <person name="Ueki K."/>
        </authorList>
    </citation>
    <scope>NUCLEOTIDE SEQUENCE [LARGE SCALE GENOMIC DNA]</scope>
    <source>
        <strain evidence="9 10">E14</strain>
    </source>
</reference>
<keyword evidence="7" id="KW-1133">Transmembrane helix</keyword>
<feature type="transmembrane region" description="Helical" evidence="7">
    <location>
        <begin position="166"/>
        <end position="186"/>
    </location>
</feature>
<feature type="domain" description="4Fe-4S ferredoxin-type" evidence="8">
    <location>
        <begin position="210"/>
        <end position="241"/>
    </location>
</feature>
<evidence type="ECO:0000256" key="7">
    <source>
        <dbReference type="SAM" id="Phobius"/>
    </source>
</evidence>
<dbReference type="SUPFAM" id="SSF54862">
    <property type="entry name" value="4Fe-4S ferredoxins"/>
    <property type="match status" value="1"/>
</dbReference>
<evidence type="ECO:0000256" key="3">
    <source>
        <dbReference type="ARBA" id="ARBA00022723"/>
    </source>
</evidence>
<dbReference type="PANTHER" id="PTHR30224">
    <property type="entry name" value="ELECTRON TRANSPORT PROTEIN"/>
    <property type="match status" value="1"/>
</dbReference>
<proteinExistence type="predicted"/>
<comment type="caution">
    <text evidence="9">The sequence shown here is derived from an EMBL/GenBank/DDBJ whole genome shotgun (WGS) entry which is preliminary data.</text>
</comment>
<dbReference type="InterPro" id="IPR017896">
    <property type="entry name" value="4Fe4S_Fe-S-bd"/>
</dbReference>
<feature type="transmembrane region" description="Helical" evidence="7">
    <location>
        <begin position="125"/>
        <end position="146"/>
    </location>
</feature>
<dbReference type="InterPro" id="IPR052378">
    <property type="entry name" value="NosR_regulator"/>
</dbReference>
<dbReference type="Pfam" id="PF12801">
    <property type="entry name" value="Fer4_5"/>
    <property type="match status" value="2"/>
</dbReference>
<evidence type="ECO:0000256" key="6">
    <source>
        <dbReference type="ARBA" id="ARBA00023136"/>
    </source>
</evidence>
<evidence type="ECO:0000313" key="9">
    <source>
        <dbReference type="EMBL" id="GLC32488.1"/>
    </source>
</evidence>
<evidence type="ECO:0000256" key="5">
    <source>
        <dbReference type="ARBA" id="ARBA00023014"/>
    </source>
</evidence>
<protein>
    <submittedName>
        <fullName evidence="9">4Fe-4S ferredoxin</fullName>
    </submittedName>
</protein>
<keyword evidence="6 7" id="KW-0472">Membrane</keyword>
<dbReference type="Proteomes" id="UP001208567">
    <property type="component" value="Unassembled WGS sequence"/>
</dbReference>
<keyword evidence="3" id="KW-0479">Metal-binding</keyword>
<dbReference type="PROSITE" id="PS00198">
    <property type="entry name" value="4FE4S_FER_1"/>
    <property type="match status" value="1"/>
</dbReference>
<keyword evidence="7" id="KW-0812">Transmembrane</keyword>
<feature type="domain" description="4Fe-4S ferredoxin-type" evidence="8">
    <location>
        <begin position="243"/>
        <end position="267"/>
    </location>
</feature>
<dbReference type="Gene3D" id="3.30.70.20">
    <property type="match status" value="1"/>
</dbReference>
<evidence type="ECO:0000259" key="8">
    <source>
        <dbReference type="PROSITE" id="PS51379"/>
    </source>
</evidence>
<feature type="transmembrane region" description="Helical" evidence="7">
    <location>
        <begin position="12"/>
        <end position="32"/>
    </location>
</feature>
<feature type="transmembrane region" description="Helical" evidence="7">
    <location>
        <begin position="270"/>
        <end position="290"/>
    </location>
</feature>
<accession>A0ABQ5NB55</accession>
<dbReference type="PROSITE" id="PS51379">
    <property type="entry name" value="4FE4S_FER_2"/>
    <property type="match status" value="2"/>
</dbReference>
<keyword evidence="2" id="KW-1003">Cell membrane</keyword>
<keyword evidence="4" id="KW-0408">Iron</keyword>
<keyword evidence="10" id="KW-1185">Reference proteome</keyword>
<evidence type="ECO:0000256" key="2">
    <source>
        <dbReference type="ARBA" id="ARBA00022475"/>
    </source>
</evidence>